<protein>
    <recommendedName>
        <fullName evidence="2">histidine kinase</fullName>
        <ecNumber evidence="2">2.7.13.3</ecNumber>
    </recommendedName>
</protein>
<keyword evidence="8" id="KW-1185">Reference proteome</keyword>
<reference evidence="7 8" key="1">
    <citation type="journal article" date="2022" name="Nat. Microbiol.">
        <title>The microbiome of a bacterivorous marine choanoflagellate contains a resource-demanding obligate bacterial associate.</title>
        <authorList>
            <person name="Needham D.M."/>
            <person name="Poirier C."/>
            <person name="Bachy C."/>
            <person name="George E.E."/>
            <person name="Wilken S."/>
            <person name="Yung C.C.M."/>
            <person name="Limardo A.J."/>
            <person name="Morando M."/>
            <person name="Sudek L."/>
            <person name="Malmstrom R.R."/>
            <person name="Keeling P.J."/>
            <person name="Santoro A.E."/>
            <person name="Worden A.Z."/>
        </authorList>
    </citation>
    <scope>NUCLEOTIDE SEQUENCE [LARGE SCALE GENOMIC DNA]</scope>
    <source>
        <strain evidence="7 8">Comchoano-2</strain>
    </source>
</reference>
<dbReference type="PRINTS" id="PR00344">
    <property type="entry name" value="BCTRLSENSOR"/>
</dbReference>
<dbReference type="SMART" id="SM00388">
    <property type="entry name" value="HisKA"/>
    <property type="match status" value="1"/>
</dbReference>
<dbReference type="SUPFAM" id="SSF55874">
    <property type="entry name" value="ATPase domain of HSP90 chaperone/DNA topoisomerase II/histidine kinase"/>
    <property type="match status" value="1"/>
</dbReference>
<sequence length="393" mass="44177">MGSHSQLVQALQKESKLLQDKVAFYELALDHYPQQIWALDEEGNIIFVNQSLKRLFLSIAQGDVKEFVGSNLYDFMETIAPKPVAEMLRRNDEIAIRGQGTMVFEEAVQVDDEVRTYLSYKKGIVSLGDNKSYLLGVSVDITERKLMENEMLAMMREMRLADRTKRTFIQNFRHDLKTPISNIIGAADLMLHSQDTTDQAFFLETIKSSGMNLMNHIEQLTDVSMSDQSVLPLNINDVDIRQEIKMVLDSVEAIARAKKLEIQVAIKDSLPEKVKTDQVRFHRVLANLVSNALKYTSQGSVTIEAGCIHTTQGSVLEIQVIDTGIGIEEKFQRLIFSPMMRLKRGENTSDGAGLGLSIVREFLDDLSGQISVQSVVDSGSRFIVMIPFSVHQA</sequence>
<dbReference type="Proteomes" id="UP001320768">
    <property type="component" value="Unassembled WGS sequence"/>
</dbReference>
<dbReference type="Gene3D" id="3.30.450.20">
    <property type="entry name" value="PAS domain"/>
    <property type="match status" value="1"/>
</dbReference>
<keyword evidence="4" id="KW-0808">Transferase</keyword>
<dbReference type="Gene3D" id="3.30.565.10">
    <property type="entry name" value="Histidine kinase-like ATPase, C-terminal domain"/>
    <property type="match status" value="1"/>
</dbReference>
<dbReference type="InterPro" id="IPR004358">
    <property type="entry name" value="Sig_transdc_His_kin-like_C"/>
</dbReference>
<dbReference type="SMART" id="SM00387">
    <property type="entry name" value="HATPase_c"/>
    <property type="match status" value="1"/>
</dbReference>
<keyword evidence="5 7" id="KW-0418">Kinase</keyword>
<dbReference type="InterPro" id="IPR036097">
    <property type="entry name" value="HisK_dim/P_sf"/>
</dbReference>
<evidence type="ECO:0000256" key="3">
    <source>
        <dbReference type="ARBA" id="ARBA00022553"/>
    </source>
</evidence>
<dbReference type="CDD" id="cd00130">
    <property type="entry name" value="PAS"/>
    <property type="match status" value="1"/>
</dbReference>
<dbReference type="InterPro" id="IPR035965">
    <property type="entry name" value="PAS-like_dom_sf"/>
</dbReference>
<dbReference type="InterPro" id="IPR000014">
    <property type="entry name" value="PAS"/>
</dbReference>
<dbReference type="InterPro" id="IPR036890">
    <property type="entry name" value="HATPase_C_sf"/>
</dbReference>
<keyword evidence="3" id="KW-0597">Phosphoprotein</keyword>
<dbReference type="SUPFAM" id="SSF55785">
    <property type="entry name" value="PYP-like sensor domain (PAS domain)"/>
    <property type="match status" value="1"/>
</dbReference>
<evidence type="ECO:0000259" key="6">
    <source>
        <dbReference type="PROSITE" id="PS50109"/>
    </source>
</evidence>
<evidence type="ECO:0000256" key="1">
    <source>
        <dbReference type="ARBA" id="ARBA00000085"/>
    </source>
</evidence>
<dbReference type="InterPro" id="IPR013656">
    <property type="entry name" value="PAS_4"/>
</dbReference>
<dbReference type="InterPro" id="IPR005467">
    <property type="entry name" value="His_kinase_dom"/>
</dbReference>
<evidence type="ECO:0000256" key="2">
    <source>
        <dbReference type="ARBA" id="ARBA00012438"/>
    </source>
</evidence>
<dbReference type="Pfam" id="PF00512">
    <property type="entry name" value="HisKA"/>
    <property type="match status" value="1"/>
</dbReference>
<dbReference type="EMBL" id="JAKUDN010000002">
    <property type="protein sequence ID" value="MCP8352057.1"/>
    <property type="molecule type" value="Genomic_DNA"/>
</dbReference>
<evidence type="ECO:0000256" key="5">
    <source>
        <dbReference type="ARBA" id="ARBA00022777"/>
    </source>
</evidence>
<dbReference type="RefSeq" id="WP_258569167.1">
    <property type="nucleotide sequence ID" value="NZ_JAKUDN010000002.1"/>
</dbReference>
<dbReference type="PROSITE" id="PS50109">
    <property type="entry name" value="HIS_KIN"/>
    <property type="match status" value="1"/>
</dbReference>
<dbReference type="CDD" id="cd00082">
    <property type="entry name" value="HisKA"/>
    <property type="match status" value="1"/>
</dbReference>
<dbReference type="EC" id="2.7.13.3" evidence="2"/>
<dbReference type="NCBIfam" id="TIGR00229">
    <property type="entry name" value="sensory_box"/>
    <property type="match status" value="1"/>
</dbReference>
<evidence type="ECO:0000256" key="4">
    <source>
        <dbReference type="ARBA" id="ARBA00022679"/>
    </source>
</evidence>
<feature type="domain" description="Histidine kinase" evidence="6">
    <location>
        <begin position="171"/>
        <end position="390"/>
    </location>
</feature>
<dbReference type="PANTHER" id="PTHR43047:SF72">
    <property type="entry name" value="OSMOSENSING HISTIDINE PROTEIN KINASE SLN1"/>
    <property type="match status" value="1"/>
</dbReference>
<gene>
    <name evidence="7" type="ORF">MKS91_01990</name>
</gene>
<dbReference type="SUPFAM" id="SSF47384">
    <property type="entry name" value="Homodimeric domain of signal transducing histidine kinase"/>
    <property type="match status" value="1"/>
</dbReference>
<dbReference type="GO" id="GO:0016301">
    <property type="term" value="F:kinase activity"/>
    <property type="evidence" value="ECO:0007669"/>
    <property type="project" value="UniProtKB-KW"/>
</dbReference>
<evidence type="ECO:0000313" key="8">
    <source>
        <dbReference type="Proteomes" id="UP001320768"/>
    </source>
</evidence>
<comment type="catalytic activity">
    <reaction evidence="1">
        <text>ATP + protein L-histidine = ADP + protein N-phospho-L-histidine.</text>
        <dbReference type="EC" id="2.7.13.3"/>
    </reaction>
</comment>
<dbReference type="InterPro" id="IPR003661">
    <property type="entry name" value="HisK_dim/P_dom"/>
</dbReference>
<name>A0ABT1L4F3_9GAMM</name>
<dbReference type="Pfam" id="PF02518">
    <property type="entry name" value="HATPase_c"/>
    <property type="match status" value="1"/>
</dbReference>
<accession>A0ABT1L4F3</accession>
<dbReference type="InterPro" id="IPR003594">
    <property type="entry name" value="HATPase_dom"/>
</dbReference>
<dbReference type="Pfam" id="PF08448">
    <property type="entry name" value="PAS_4"/>
    <property type="match status" value="1"/>
</dbReference>
<evidence type="ECO:0000313" key="7">
    <source>
        <dbReference type="EMBL" id="MCP8352057.1"/>
    </source>
</evidence>
<organism evidence="7 8">
    <name type="scientific">Candidatus Synchoanobacter obligatus</name>
    <dbReference type="NCBI Taxonomy" id="2919597"/>
    <lineage>
        <taxon>Bacteria</taxon>
        <taxon>Pseudomonadati</taxon>
        <taxon>Pseudomonadota</taxon>
        <taxon>Gammaproteobacteria</taxon>
        <taxon>Candidatus Comchoanobacterales</taxon>
        <taxon>Candidatus Comchoanobacteraceae</taxon>
        <taxon>Candidatus Synchoanobacter</taxon>
    </lineage>
</organism>
<dbReference type="PANTHER" id="PTHR43047">
    <property type="entry name" value="TWO-COMPONENT HISTIDINE PROTEIN KINASE"/>
    <property type="match status" value="1"/>
</dbReference>
<comment type="caution">
    <text evidence="7">The sequence shown here is derived from an EMBL/GenBank/DDBJ whole genome shotgun (WGS) entry which is preliminary data.</text>
</comment>
<proteinExistence type="predicted"/>
<dbReference type="SMART" id="SM00091">
    <property type="entry name" value="PAS"/>
    <property type="match status" value="1"/>
</dbReference>
<dbReference type="Gene3D" id="1.10.287.130">
    <property type="match status" value="1"/>
</dbReference>